<dbReference type="Proteomes" id="UP000276888">
    <property type="component" value="Chromosome"/>
</dbReference>
<evidence type="ECO:0000313" key="2">
    <source>
        <dbReference type="EMBL" id="AZS36128.1"/>
    </source>
</evidence>
<dbReference type="RefSeq" id="WP_127094859.1">
    <property type="nucleotide sequence ID" value="NZ_CP031423.1"/>
</dbReference>
<keyword evidence="1" id="KW-0472">Membrane</keyword>
<accession>A0A3Q9IWW6</accession>
<dbReference type="AlphaFoldDB" id="A0A3Q9IWW6"/>
<protein>
    <submittedName>
        <fullName evidence="2">Uncharacterized protein</fullName>
    </submittedName>
</protein>
<name>A0A3Q9IWW6_9MICO</name>
<keyword evidence="1" id="KW-0812">Transmembrane</keyword>
<evidence type="ECO:0000313" key="3">
    <source>
        <dbReference type="Proteomes" id="UP000276888"/>
    </source>
</evidence>
<dbReference type="OrthoDB" id="5074355at2"/>
<feature type="transmembrane region" description="Helical" evidence="1">
    <location>
        <begin position="12"/>
        <end position="35"/>
    </location>
</feature>
<proteinExistence type="predicted"/>
<keyword evidence="1" id="KW-1133">Transmembrane helix</keyword>
<sequence>METRPQMSQSRYLVYLTYGLVVSVVMVGVGIWGVGWSAEPILGWIMLVAGIAITALSIVQLRHARTR</sequence>
<dbReference type="EMBL" id="CP031423">
    <property type="protein sequence ID" value="AZS36128.1"/>
    <property type="molecule type" value="Genomic_DNA"/>
</dbReference>
<feature type="transmembrane region" description="Helical" evidence="1">
    <location>
        <begin position="41"/>
        <end position="61"/>
    </location>
</feature>
<gene>
    <name evidence="2" type="ORF">CVS47_00728</name>
</gene>
<keyword evidence="3" id="KW-1185">Reference proteome</keyword>
<organism evidence="2 3">
    <name type="scientific">Microbacterium lemovicicum</name>
    <dbReference type="NCBI Taxonomy" id="1072463"/>
    <lineage>
        <taxon>Bacteria</taxon>
        <taxon>Bacillati</taxon>
        <taxon>Actinomycetota</taxon>
        <taxon>Actinomycetes</taxon>
        <taxon>Micrococcales</taxon>
        <taxon>Microbacteriaceae</taxon>
        <taxon>Microbacterium</taxon>
    </lineage>
</organism>
<reference evidence="2 3" key="1">
    <citation type="submission" date="2018-08" db="EMBL/GenBank/DDBJ databases">
        <title>Microbacterium lemovicicum sp. nov., a bacterium isolated from a natural uranium-rich soil.</title>
        <authorList>
            <person name="ORTET P."/>
        </authorList>
    </citation>
    <scope>NUCLEOTIDE SEQUENCE [LARGE SCALE GENOMIC DNA]</scope>
    <source>
        <strain evidence="2 3">Viu22</strain>
    </source>
</reference>
<dbReference type="KEGG" id="mlv:CVS47_00728"/>
<evidence type="ECO:0000256" key="1">
    <source>
        <dbReference type="SAM" id="Phobius"/>
    </source>
</evidence>